<evidence type="ECO:0000313" key="1">
    <source>
        <dbReference type="EMBL" id="KMV15929.1"/>
    </source>
</evidence>
<dbReference type="EMBL" id="LFOD01000025">
    <property type="protein sequence ID" value="KMV15929.1"/>
    <property type="molecule type" value="Genomic_DNA"/>
</dbReference>
<name>A0A0J8WSE7_9MYCO</name>
<protein>
    <submittedName>
        <fullName evidence="1">Uncharacterized protein</fullName>
    </submittedName>
</protein>
<accession>A0A0J8WSE7</accession>
<sequence length="117" mass="12747">MGTLMSGPRGLAQFGNLSLGYYAPAPNRRPIRNPGGRHLVGCPSREAVAERAYEIECPSRHPEVNHLRCFREAGHGGIHLANDWNLEATPGRYGRLGLQVGWSTPPATVPALNKEHS</sequence>
<comment type="caution">
    <text evidence="1">The sequence shown here is derived from an EMBL/GenBank/DDBJ whole genome shotgun (WGS) entry which is preliminary data.</text>
</comment>
<gene>
    <name evidence="1" type="ORF">ACT17_22800</name>
</gene>
<dbReference type="Proteomes" id="UP000037594">
    <property type="component" value="Unassembled WGS sequence"/>
</dbReference>
<dbReference type="PATRIC" id="fig|451644.5.peg.4708"/>
<proteinExistence type="predicted"/>
<dbReference type="AlphaFoldDB" id="A0A0J8WSE7"/>
<reference evidence="1 2" key="1">
    <citation type="submission" date="2015-06" db="EMBL/GenBank/DDBJ databases">
        <title>Genome sequence of Mycobacterium conceptionense strain MLE.</title>
        <authorList>
            <person name="Greninger A.L."/>
            <person name="Cunningham G."/>
            <person name="Chiu C.Y."/>
            <person name="Miller S."/>
        </authorList>
    </citation>
    <scope>NUCLEOTIDE SEQUENCE [LARGE SCALE GENOMIC DNA]</scope>
    <source>
        <strain evidence="1 2">MLE</strain>
    </source>
</reference>
<organism evidence="1 2">
    <name type="scientific">Mycolicibacterium conceptionense</name>
    <dbReference type="NCBI Taxonomy" id="451644"/>
    <lineage>
        <taxon>Bacteria</taxon>
        <taxon>Bacillati</taxon>
        <taxon>Actinomycetota</taxon>
        <taxon>Actinomycetes</taxon>
        <taxon>Mycobacteriales</taxon>
        <taxon>Mycobacteriaceae</taxon>
        <taxon>Mycolicibacterium</taxon>
    </lineage>
</organism>
<evidence type="ECO:0000313" key="2">
    <source>
        <dbReference type="Proteomes" id="UP000037594"/>
    </source>
</evidence>
<dbReference type="RefSeq" id="WP_048896189.1">
    <property type="nucleotide sequence ID" value="NZ_LFOD01000025.1"/>
</dbReference>